<feature type="region of interest" description="Disordered" evidence="12">
    <location>
        <begin position="1168"/>
        <end position="1194"/>
    </location>
</feature>
<dbReference type="Gene3D" id="1.20.120.160">
    <property type="entry name" value="HPT domain"/>
    <property type="match status" value="1"/>
</dbReference>
<dbReference type="InterPro" id="IPR005467">
    <property type="entry name" value="His_kinase_dom"/>
</dbReference>
<feature type="compositionally biased region" description="Low complexity" evidence="12">
    <location>
        <begin position="429"/>
        <end position="443"/>
    </location>
</feature>
<feature type="compositionally biased region" description="Basic and acidic residues" evidence="12">
    <location>
        <begin position="814"/>
        <end position="826"/>
    </location>
</feature>
<feature type="compositionally biased region" description="Acidic residues" evidence="12">
    <location>
        <begin position="665"/>
        <end position="679"/>
    </location>
</feature>
<dbReference type="SMART" id="SM00387">
    <property type="entry name" value="HATPase_c"/>
    <property type="match status" value="1"/>
</dbReference>
<dbReference type="SMART" id="SM00073">
    <property type="entry name" value="HPT"/>
    <property type="match status" value="1"/>
</dbReference>
<evidence type="ECO:0000313" key="16">
    <source>
        <dbReference type="Proteomes" id="UP000250088"/>
    </source>
</evidence>
<keyword evidence="10" id="KW-0902">Two-component regulatory system</keyword>
<organism evidence="15 16">
    <name type="scientific">Natrarchaeobaculum aegyptiacum</name>
    <dbReference type="NCBI Taxonomy" id="745377"/>
    <lineage>
        <taxon>Archaea</taxon>
        <taxon>Methanobacteriati</taxon>
        <taxon>Methanobacteriota</taxon>
        <taxon>Stenosarchaea group</taxon>
        <taxon>Halobacteria</taxon>
        <taxon>Halobacteriales</taxon>
        <taxon>Natrialbaceae</taxon>
        <taxon>Natrarchaeobaculum</taxon>
    </lineage>
</organism>
<accession>A0A2Z2HS19</accession>
<dbReference type="InterPro" id="IPR003594">
    <property type="entry name" value="HATPase_dom"/>
</dbReference>
<keyword evidence="7" id="KW-0547">Nucleotide-binding</keyword>
<feature type="compositionally biased region" description="Acidic residues" evidence="12">
    <location>
        <begin position="558"/>
        <end position="579"/>
    </location>
</feature>
<dbReference type="InterPro" id="IPR051315">
    <property type="entry name" value="Bact_Chemotaxis_CheA"/>
</dbReference>
<dbReference type="SUPFAM" id="SSF55874">
    <property type="entry name" value="ATPase domain of HSP90 chaperone/DNA topoisomerase II/histidine kinase"/>
    <property type="match status" value="1"/>
</dbReference>
<dbReference type="PROSITE" id="PS50894">
    <property type="entry name" value="HPT"/>
    <property type="match status" value="1"/>
</dbReference>
<feature type="region of interest" description="Disordered" evidence="12">
    <location>
        <begin position="316"/>
        <end position="373"/>
    </location>
</feature>
<feature type="compositionally biased region" description="Acidic residues" evidence="12">
    <location>
        <begin position="767"/>
        <end position="785"/>
    </location>
</feature>
<dbReference type="FunFam" id="3.30.565.10:FF:000016">
    <property type="entry name" value="Chemotaxis protein CheA, putative"/>
    <property type="match status" value="1"/>
</dbReference>
<evidence type="ECO:0000256" key="2">
    <source>
        <dbReference type="ARBA" id="ARBA00012438"/>
    </source>
</evidence>
<dbReference type="InterPro" id="IPR037006">
    <property type="entry name" value="CheA-like_homodim_sf"/>
</dbReference>
<feature type="compositionally biased region" description="Acidic residues" evidence="12">
    <location>
        <begin position="364"/>
        <end position="373"/>
    </location>
</feature>
<evidence type="ECO:0000256" key="4">
    <source>
        <dbReference type="ARBA" id="ARBA00022500"/>
    </source>
</evidence>
<proteinExistence type="predicted"/>
<dbReference type="Pfam" id="PF07194">
    <property type="entry name" value="P2"/>
    <property type="match status" value="1"/>
</dbReference>
<dbReference type="InterPro" id="IPR008207">
    <property type="entry name" value="Sig_transdc_His_kin_Hpt_dom"/>
</dbReference>
<feature type="compositionally biased region" description="Acidic residues" evidence="12">
    <location>
        <begin position="745"/>
        <end position="756"/>
    </location>
</feature>
<dbReference type="OrthoDB" id="293137at2157"/>
<dbReference type="CDD" id="cd16916">
    <property type="entry name" value="HATPase_CheA-like"/>
    <property type="match status" value="1"/>
</dbReference>
<feature type="region of interest" description="Disordered" evidence="12">
    <location>
        <begin position="414"/>
        <end position="850"/>
    </location>
</feature>
<dbReference type="PANTHER" id="PTHR43395">
    <property type="entry name" value="SENSOR HISTIDINE KINASE CHEA"/>
    <property type="match status" value="1"/>
</dbReference>
<dbReference type="Proteomes" id="UP000250088">
    <property type="component" value="Chromosome"/>
</dbReference>
<dbReference type="InterPro" id="IPR036097">
    <property type="entry name" value="HisK_dim/P_sf"/>
</dbReference>
<feature type="domain" description="HPt" evidence="14">
    <location>
        <begin position="1"/>
        <end position="100"/>
    </location>
</feature>
<evidence type="ECO:0000256" key="6">
    <source>
        <dbReference type="ARBA" id="ARBA00022679"/>
    </source>
</evidence>
<dbReference type="CDD" id="cd00088">
    <property type="entry name" value="HPT"/>
    <property type="match status" value="1"/>
</dbReference>
<feature type="compositionally biased region" description="Acidic residues" evidence="12">
    <location>
        <begin position="485"/>
        <end position="501"/>
    </location>
</feature>
<evidence type="ECO:0000256" key="9">
    <source>
        <dbReference type="ARBA" id="ARBA00022840"/>
    </source>
</evidence>
<feature type="modified residue" description="Phosphohistidine" evidence="11">
    <location>
        <position position="43"/>
    </location>
</feature>
<keyword evidence="16" id="KW-1185">Reference proteome</keyword>
<evidence type="ECO:0000259" key="13">
    <source>
        <dbReference type="PROSITE" id="PS50109"/>
    </source>
</evidence>
<evidence type="ECO:0000313" key="15">
    <source>
        <dbReference type="EMBL" id="ARS88865.1"/>
    </source>
</evidence>
<keyword evidence="6" id="KW-0808">Transferase</keyword>
<dbReference type="PANTHER" id="PTHR43395:SF10">
    <property type="entry name" value="CHEMOTAXIS PROTEIN CHEA"/>
    <property type="match status" value="1"/>
</dbReference>
<feature type="compositionally biased region" description="Acidic residues" evidence="12">
    <location>
        <begin position="531"/>
        <end position="546"/>
    </location>
</feature>
<dbReference type="InterPro" id="IPR004358">
    <property type="entry name" value="Sig_transdc_His_kin-like_C"/>
</dbReference>
<dbReference type="GO" id="GO:0000155">
    <property type="term" value="F:phosphorelay sensor kinase activity"/>
    <property type="evidence" value="ECO:0007669"/>
    <property type="project" value="InterPro"/>
</dbReference>
<keyword evidence="4" id="KW-0145">Chemotaxis</keyword>
<dbReference type="SUPFAM" id="SSF47384">
    <property type="entry name" value="Homodimeric domain of signal transducing histidine kinase"/>
    <property type="match status" value="1"/>
</dbReference>
<dbReference type="EMBL" id="CP019893">
    <property type="protein sequence ID" value="ARS88865.1"/>
    <property type="molecule type" value="Genomic_DNA"/>
</dbReference>
<dbReference type="GO" id="GO:0005524">
    <property type="term" value="F:ATP binding"/>
    <property type="evidence" value="ECO:0007669"/>
    <property type="project" value="UniProtKB-KW"/>
</dbReference>
<dbReference type="InterPro" id="IPR036061">
    <property type="entry name" value="CheW-like_dom_sf"/>
</dbReference>
<gene>
    <name evidence="15" type="ORF">B1756_03245</name>
</gene>
<dbReference type="SUPFAM" id="SSF47226">
    <property type="entry name" value="Histidine-containing phosphotransfer domain, HPT domain"/>
    <property type="match status" value="1"/>
</dbReference>
<dbReference type="RefSeq" id="WP_086887250.1">
    <property type="nucleotide sequence ID" value="NZ_CP019893.1"/>
</dbReference>
<dbReference type="KEGG" id="naj:B1756_03245"/>
<dbReference type="Pfam" id="PF02518">
    <property type="entry name" value="HATPase_c"/>
    <property type="match status" value="1"/>
</dbReference>
<evidence type="ECO:0000256" key="10">
    <source>
        <dbReference type="ARBA" id="ARBA00023012"/>
    </source>
</evidence>
<dbReference type="EC" id="2.7.13.3" evidence="2"/>
<dbReference type="Gene3D" id="3.30.565.10">
    <property type="entry name" value="Histidine kinase-like ATPase, C-terminal domain"/>
    <property type="match status" value="1"/>
</dbReference>
<keyword evidence="5 11" id="KW-0597">Phosphoprotein</keyword>
<dbReference type="InterPro" id="IPR036641">
    <property type="entry name" value="HPT_dom_sf"/>
</dbReference>
<evidence type="ECO:0000256" key="8">
    <source>
        <dbReference type="ARBA" id="ARBA00022777"/>
    </source>
</evidence>
<feature type="compositionally biased region" description="Acidic residues" evidence="12">
    <location>
        <begin position="627"/>
        <end position="643"/>
    </location>
</feature>
<dbReference type="PRINTS" id="PR00344">
    <property type="entry name" value="BCTRLSENSOR"/>
</dbReference>
<feature type="compositionally biased region" description="Acidic residues" evidence="12">
    <location>
        <begin position="509"/>
        <end position="520"/>
    </location>
</feature>
<reference evidence="16" key="1">
    <citation type="submission" date="2017-02" db="EMBL/GenBank/DDBJ databases">
        <title>Natronthermophilus aegyptiacus gen. nov.,sp. nov., an aerobic, extremely halophilic alkalithermophilic archaeon isolated from the athalassohaline Wadi An Natrun, Egypt.</title>
        <authorList>
            <person name="Zhao B."/>
        </authorList>
    </citation>
    <scope>NUCLEOTIDE SEQUENCE [LARGE SCALE GENOMIC DNA]</scope>
    <source>
        <strain evidence="16">JW/NM-HA 15</strain>
    </source>
</reference>
<dbReference type="Gene3D" id="2.30.30.40">
    <property type="entry name" value="SH3 Domains"/>
    <property type="match status" value="1"/>
</dbReference>
<dbReference type="GO" id="GO:0006935">
    <property type="term" value="P:chemotaxis"/>
    <property type="evidence" value="ECO:0007669"/>
    <property type="project" value="UniProtKB-KW"/>
</dbReference>
<feature type="compositionally biased region" description="Acidic residues" evidence="12">
    <location>
        <begin position="450"/>
        <end position="475"/>
    </location>
</feature>
<dbReference type="GO" id="GO:0005737">
    <property type="term" value="C:cytoplasm"/>
    <property type="evidence" value="ECO:0007669"/>
    <property type="project" value="InterPro"/>
</dbReference>
<feature type="domain" description="Histidine kinase" evidence="13">
    <location>
        <begin position="850"/>
        <end position="1101"/>
    </location>
</feature>
<dbReference type="AlphaFoldDB" id="A0A2Z2HS19"/>
<evidence type="ECO:0000256" key="11">
    <source>
        <dbReference type="PROSITE-ProRule" id="PRU00110"/>
    </source>
</evidence>
<sequence>MDDRTEFVQESAERITQLNNDLLAIERDPDDEEAMRRLFRTAHTLKGNAGGAGFDAASDLAHALEDLLEAVRSGRVDVTPALMDVAFDAVDELESMVDEAAETGQIATDPGPTIEAVSEVVERETHSGATTVTGPTSDEIDAVLTGLEPPTAPDFETYLVRLAVTESESGAVTNGVRVLEALIDAFDVLGTDPGRDALEDGTYGGRFDAVFASAVGEEAITAALEPIEVVADFAIEQVSDRFDALAAAADDEDPSADISTEEAADLSVDELLDEFEEFDDLDEKVKEVEGDDDLEVFDEMGEAGSFDDLFEDADVEPEPAVTDDSPADGTASADSHRATGGDDRVKTETGTDTAQTGSTAASADADDEVDDAEAVFAELKEEVEPVGFDELQAELEELEFDEFEEEEIGMDELLAETGDIDDASDAVPAAGAEESVEETTSAADPATADLETDDAFDPAEPEQEQPAADVDEMAVADEPASAADADSDLDPVFDTGVEIEPELSPSDPDPGDETGDDFLENMEAAAGTEPDREEDPDVVDAFDDAADASASASASEDRLEEPDEYVGSDADATDTDDFETPDRWVDDDQRDWTDADADDELADSSADGWADAEADDELADSSADGWADTEADDWSERSDDEWTGSDSVDWADHATGFDSGTGAEDGADPDTDDAPETDDHEATVDVQGDVEVDADDLDDSLESTSVSESEFGLGLDDSAGFEAASDPDSEFGFDDSADSGSTSDPDSEFGFDDSADFETASGPDTEFGFDDSGDDAGFEADDSFDVTDSFEAGTDPGSAFEAGTDPGSEADSESESHPDETSRTIVEEPDIEIPDITVPPETGDRSRDDDEIQSIRVDVEQIDDLLSLVEGLVTTRGRLRHAVETDLDRAALEREVEGLDSLVTDLQGTVMDVRLVPLETVTSRLPRIVRDVARDQDKEVTLELSGMDVELDRAILERLRDPLVHLVRNAVDHGIESPAAREAAGKPIEGQVEVTATRSRDRVTITVADDGHGLEPDALREEAVEANVIEPAAAEALTDEEALELAFHPGLSTAAEVTDVSGRGVGMDVVKRTIEDVDGTIAIDSAPGEGTTIRLTLPVSIAIDDVLFLEVGDLEFGVPTSVVQDVEPIEATETIDGERVLPVEGEAYPVLSLAETFGIGDEAAGEVAAGAGSETATDGGDSSRLEGGESAGRATALETGRSSAPDGMLLRIREDVRPVAIECDHVRDQQEVVVKPYVGFMGDVPGLSGATVRGRGTVVNILDVTTL</sequence>
<dbReference type="InterPro" id="IPR004105">
    <property type="entry name" value="CheA-like_dim"/>
</dbReference>
<evidence type="ECO:0000256" key="12">
    <source>
        <dbReference type="SAM" id="MobiDB-lite"/>
    </source>
</evidence>
<dbReference type="SUPFAM" id="SSF50341">
    <property type="entry name" value="CheW-like"/>
    <property type="match status" value="2"/>
</dbReference>
<dbReference type="Gene3D" id="1.10.287.560">
    <property type="entry name" value="Histidine kinase CheA-like, homodimeric domain"/>
    <property type="match status" value="1"/>
</dbReference>
<evidence type="ECO:0000256" key="3">
    <source>
        <dbReference type="ARBA" id="ARBA00021495"/>
    </source>
</evidence>
<keyword evidence="9" id="KW-0067">ATP-binding</keyword>
<protein>
    <recommendedName>
        <fullName evidence="3">Chemotaxis protein CheA</fullName>
        <ecNumber evidence="2">2.7.13.3</ecNumber>
    </recommendedName>
</protein>
<dbReference type="InterPro" id="IPR002545">
    <property type="entry name" value="CheW-lke_dom"/>
</dbReference>
<dbReference type="GeneID" id="32893062"/>
<feature type="compositionally biased region" description="Acidic residues" evidence="12">
    <location>
        <begin position="725"/>
        <end position="737"/>
    </location>
</feature>
<comment type="catalytic activity">
    <reaction evidence="1">
        <text>ATP + protein L-histidine = ADP + protein N-phospho-L-histidine.</text>
        <dbReference type="EC" id="2.7.13.3"/>
    </reaction>
</comment>
<dbReference type="InterPro" id="IPR036890">
    <property type="entry name" value="HATPase_C_sf"/>
</dbReference>
<dbReference type="Pfam" id="PF01627">
    <property type="entry name" value="Hpt"/>
    <property type="match status" value="1"/>
</dbReference>
<feature type="compositionally biased region" description="Low complexity" evidence="12">
    <location>
        <begin position="350"/>
        <end position="363"/>
    </location>
</feature>
<feature type="compositionally biased region" description="Basic and acidic residues" evidence="12">
    <location>
        <begin position="580"/>
        <end position="593"/>
    </location>
</feature>
<dbReference type="PROSITE" id="PS50109">
    <property type="entry name" value="HIS_KIN"/>
    <property type="match status" value="1"/>
</dbReference>
<dbReference type="InterPro" id="IPR010808">
    <property type="entry name" value="CheA_P2-bd"/>
</dbReference>
<dbReference type="Pfam" id="PF02895">
    <property type="entry name" value="H-kinase_dim"/>
    <property type="match status" value="1"/>
</dbReference>
<evidence type="ECO:0000256" key="5">
    <source>
        <dbReference type="ARBA" id="ARBA00022553"/>
    </source>
</evidence>
<feature type="compositionally biased region" description="Basic and acidic residues" evidence="12">
    <location>
        <begin position="334"/>
        <end position="349"/>
    </location>
</feature>
<evidence type="ECO:0000259" key="14">
    <source>
        <dbReference type="PROSITE" id="PS50894"/>
    </source>
</evidence>
<keyword evidence="8" id="KW-0418">Kinase</keyword>
<feature type="compositionally biased region" description="Acidic residues" evidence="12">
    <location>
        <begin position="610"/>
        <end position="619"/>
    </location>
</feature>
<evidence type="ECO:0000256" key="7">
    <source>
        <dbReference type="ARBA" id="ARBA00022741"/>
    </source>
</evidence>
<dbReference type="SMART" id="SM01231">
    <property type="entry name" value="H-kinase_dim"/>
    <property type="match status" value="1"/>
</dbReference>
<evidence type="ECO:0000256" key="1">
    <source>
        <dbReference type="ARBA" id="ARBA00000085"/>
    </source>
</evidence>
<dbReference type="SMART" id="SM00260">
    <property type="entry name" value="CheW"/>
    <property type="match status" value="1"/>
</dbReference>
<feature type="compositionally biased region" description="Acidic residues" evidence="12">
    <location>
        <begin position="414"/>
        <end position="424"/>
    </location>
</feature>
<name>A0A2Z2HS19_9EURY</name>
<feature type="compositionally biased region" description="Acidic residues" evidence="12">
    <location>
        <begin position="688"/>
        <end position="701"/>
    </location>
</feature>